<organism evidence="2 3">
    <name type="scientific">Ditylenchus dipsaci</name>
    <dbReference type="NCBI Taxonomy" id="166011"/>
    <lineage>
        <taxon>Eukaryota</taxon>
        <taxon>Metazoa</taxon>
        <taxon>Ecdysozoa</taxon>
        <taxon>Nematoda</taxon>
        <taxon>Chromadorea</taxon>
        <taxon>Rhabditida</taxon>
        <taxon>Tylenchina</taxon>
        <taxon>Tylenchomorpha</taxon>
        <taxon>Sphaerularioidea</taxon>
        <taxon>Anguinidae</taxon>
        <taxon>Anguininae</taxon>
        <taxon>Ditylenchus</taxon>
    </lineage>
</organism>
<dbReference type="Proteomes" id="UP000887574">
    <property type="component" value="Unplaced"/>
</dbReference>
<dbReference type="WBParaSite" id="jg24215">
    <property type="protein sequence ID" value="jg24215"/>
    <property type="gene ID" value="jg24215"/>
</dbReference>
<proteinExistence type="predicted"/>
<protein>
    <submittedName>
        <fullName evidence="3">Uncharacterized protein</fullName>
    </submittedName>
</protein>
<evidence type="ECO:0000313" key="3">
    <source>
        <dbReference type="WBParaSite" id="jg24215"/>
    </source>
</evidence>
<feature type="compositionally biased region" description="Basic and acidic residues" evidence="1">
    <location>
        <begin position="116"/>
        <end position="127"/>
    </location>
</feature>
<accession>A0A915DWG0</accession>
<reference evidence="3" key="1">
    <citation type="submission" date="2022-11" db="UniProtKB">
        <authorList>
            <consortium name="WormBaseParasite"/>
        </authorList>
    </citation>
    <scope>IDENTIFICATION</scope>
</reference>
<feature type="region of interest" description="Disordered" evidence="1">
    <location>
        <begin position="116"/>
        <end position="164"/>
    </location>
</feature>
<dbReference type="AlphaFoldDB" id="A0A915DWG0"/>
<evidence type="ECO:0000256" key="1">
    <source>
        <dbReference type="SAM" id="MobiDB-lite"/>
    </source>
</evidence>
<keyword evidence="2" id="KW-1185">Reference proteome</keyword>
<feature type="compositionally biased region" description="Acidic residues" evidence="1">
    <location>
        <begin position="153"/>
        <end position="162"/>
    </location>
</feature>
<name>A0A915DWG0_9BILA</name>
<sequence>MRFRSYLYHVLLWNAKRLCGIQRTASCGLEELPCRTYVPPVEWQQSLDDSQRARLNIVLQELEVLARIYTYIPEKIAIKEWQELIKMDSVRERFQHLNFIRMKERLKAKDLNDKMSKKRGDSVKEQTDIALPLCSTSAEDQEEKQEEKKLSEEVDDIEEADSENPYKLSCRRTWNKQVQEGFWDSTPGVA</sequence>
<evidence type="ECO:0000313" key="2">
    <source>
        <dbReference type="Proteomes" id="UP000887574"/>
    </source>
</evidence>